<evidence type="ECO:0000313" key="9">
    <source>
        <dbReference type="EMBL" id="CAE7179021.1"/>
    </source>
</evidence>
<feature type="transmembrane region" description="Helical" evidence="7">
    <location>
        <begin position="328"/>
        <end position="349"/>
    </location>
</feature>
<feature type="compositionally biased region" description="Acidic residues" evidence="6">
    <location>
        <begin position="77"/>
        <end position="87"/>
    </location>
</feature>
<feature type="compositionally biased region" description="Basic and acidic residues" evidence="6">
    <location>
        <begin position="112"/>
        <end position="130"/>
    </location>
</feature>
<dbReference type="Proteomes" id="UP000472372">
    <property type="component" value="Chromosome 5"/>
</dbReference>
<dbReference type="FunFam" id="1.20.1250.20:FF:000011">
    <property type="entry name" value="MFS multidrug transporter, putative"/>
    <property type="match status" value="1"/>
</dbReference>
<feature type="transmembrane region" description="Helical" evidence="7">
    <location>
        <begin position="652"/>
        <end position="674"/>
    </location>
</feature>
<feature type="transmembrane region" description="Helical" evidence="7">
    <location>
        <begin position="494"/>
        <end position="512"/>
    </location>
</feature>
<feature type="transmembrane region" description="Helical" evidence="7">
    <location>
        <begin position="464"/>
        <end position="487"/>
    </location>
</feature>
<evidence type="ECO:0000256" key="3">
    <source>
        <dbReference type="ARBA" id="ARBA00022692"/>
    </source>
</evidence>
<feature type="transmembrane region" description="Helical" evidence="7">
    <location>
        <begin position="518"/>
        <end position="537"/>
    </location>
</feature>
<feature type="transmembrane region" description="Helical" evidence="7">
    <location>
        <begin position="558"/>
        <end position="580"/>
    </location>
</feature>
<keyword evidence="5 7" id="KW-0472">Membrane</keyword>
<evidence type="ECO:0000259" key="8">
    <source>
        <dbReference type="PROSITE" id="PS50850"/>
    </source>
</evidence>
<keyword evidence="3 7" id="KW-0812">Transmembrane</keyword>
<dbReference type="SUPFAM" id="SSF103473">
    <property type="entry name" value="MFS general substrate transporter"/>
    <property type="match status" value="1"/>
</dbReference>
<accession>A0A6S6W4V9</accession>
<comment type="subcellular location">
    <subcellularLocation>
        <location evidence="1">Membrane</location>
        <topology evidence="1">Multi-pass membrane protein</topology>
    </subcellularLocation>
</comment>
<feature type="transmembrane region" description="Helical" evidence="7">
    <location>
        <begin position="355"/>
        <end position="379"/>
    </location>
</feature>
<evidence type="ECO:0000256" key="1">
    <source>
        <dbReference type="ARBA" id="ARBA00004141"/>
    </source>
</evidence>
<name>A0A6S6W4V9_9PLEO</name>
<dbReference type="PANTHER" id="PTHR23502">
    <property type="entry name" value="MAJOR FACILITATOR SUPERFAMILY"/>
    <property type="match status" value="1"/>
</dbReference>
<feature type="transmembrane region" description="Helical" evidence="7">
    <location>
        <begin position="231"/>
        <end position="252"/>
    </location>
</feature>
<protein>
    <submittedName>
        <fullName evidence="9">Major facilitator superfamily transporter protein</fullName>
    </submittedName>
</protein>
<keyword evidence="4 7" id="KW-1133">Transmembrane helix</keyword>
<feature type="compositionally biased region" description="Basic and acidic residues" evidence="6">
    <location>
        <begin position="19"/>
        <end position="58"/>
    </location>
</feature>
<proteinExistence type="predicted"/>
<dbReference type="GO" id="GO:0022857">
    <property type="term" value="F:transmembrane transporter activity"/>
    <property type="evidence" value="ECO:0007669"/>
    <property type="project" value="InterPro"/>
</dbReference>
<feature type="domain" description="Major facilitator superfamily (MFS) profile" evidence="8">
    <location>
        <begin position="233"/>
        <end position="679"/>
    </location>
</feature>
<keyword evidence="2" id="KW-0813">Transport</keyword>
<feature type="region of interest" description="Disordered" evidence="6">
    <location>
        <begin position="689"/>
        <end position="735"/>
    </location>
</feature>
<dbReference type="InterPro" id="IPR011701">
    <property type="entry name" value="MFS"/>
</dbReference>
<feature type="compositionally biased region" description="Polar residues" evidence="6">
    <location>
        <begin position="131"/>
        <end position="141"/>
    </location>
</feature>
<reference evidence="9" key="1">
    <citation type="submission" date="2021-02" db="EMBL/GenBank/DDBJ databases">
        <authorList>
            <person name="Syme A R."/>
            <person name="Syme A R."/>
            <person name="Moolhuijzen P."/>
        </authorList>
    </citation>
    <scope>NUCLEOTIDE SEQUENCE</scope>
    <source>
        <strain evidence="9">W1-1</strain>
    </source>
</reference>
<feature type="region of interest" description="Disordered" evidence="6">
    <location>
        <begin position="1"/>
        <end position="201"/>
    </location>
</feature>
<gene>
    <name evidence="9" type="ORF">PTTW11_06466</name>
</gene>
<sequence>MQEEDLEILRNEANASPERYAKWDPNRQFREKYNQRHLHDQTPEERNRNIEAHERGERTQSQISLAQEAVASPVGEKEEEEEEEEEVVSPLSRHSTSSSTQSSASSSSTHSARLEEIRTAHSTPARDRRPTVNSQTSTGNYLTLHPTERDPEALRRIETHRSQHAGTVGASRVDSRLSRTLTRRRTEKPLPNLGAGKPFPPPLPDREEYVVEFDGADDPLHAQNWPMKKKLGIGAILAFDALSATMGSSIFSAATMPVSREYHVANVVGTLGTSLFVFGYAFGPLMWAPFSELYGRKPPLIIAAFGFAIFSIAVATAKDLQTIMICRFFAGIFGSSPLAIVAAVFADMFDNKLRGLAVAVFSATVFMGPLLAPFIGGFITQSSLGWRWTEYISSFMGFLAFALLFFFMEETYAPVVLINKASELRRRTKNWGIHAKQEEIEVDFKELIIRNVSRPMRILFTEPIVLLITIYMSFICKPLILFCGILLTVPDGLLYLFLTAYALVFQQVYGWSAGIGGLAYFGMVAGEIIAFVIIVLDNPRYVRKLEANNNIPVPEWRLPISMVGGVLFAAGLFWFGWTGYTGQVHWIVPVLSGLFTGFGIFSIFLSLLNYIVDAYLMFAASAIAANTFMRSIFGGVFPLFATFMFQGMGIEWASTLLGCVAAVLVPMPIAFYLFGKKIRAKSKFAPAPDIAQDKMRDEESRGMEGNGDAGSGDSTERESTHGENGGLQKERSKDQ</sequence>
<feature type="compositionally biased region" description="Basic and acidic residues" evidence="6">
    <location>
        <begin position="691"/>
        <end position="702"/>
    </location>
</feature>
<feature type="transmembrane region" description="Helical" evidence="7">
    <location>
        <begin position="264"/>
        <end position="287"/>
    </location>
</feature>
<evidence type="ECO:0000256" key="2">
    <source>
        <dbReference type="ARBA" id="ARBA00022448"/>
    </source>
</evidence>
<feature type="transmembrane region" description="Helical" evidence="7">
    <location>
        <begin position="299"/>
        <end position="316"/>
    </location>
</feature>
<evidence type="ECO:0000256" key="6">
    <source>
        <dbReference type="SAM" id="MobiDB-lite"/>
    </source>
</evidence>
<organism evidence="9 10">
    <name type="scientific">Pyrenophora teres f. teres</name>
    <dbReference type="NCBI Taxonomy" id="97479"/>
    <lineage>
        <taxon>Eukaryota</taxon>
        <taxon>Fungi</taxon>
        <taxon>Dikarya</taxon>
        <taxon>Ascomycota</taxon>
        <taxon>Pezizomycotina</taxon>
        <taxon>Dothideomycetes</taxon>
        <taxon>Pleosporomycetidae</taxon>
        <taxon>Pleosporales</taxon>
        <taxon>Pleosporineae</taxon>
        <taxon>Pleosporaceae</taxon>
        <taxon>Pyrenophora</taxon>
    </lineage>
</organism>
<feature type="transmembrane region" description="Helical" evidence="7">
    <location>
        <begin position="586"/>
        <end position="608"/>
    </location>
</feature>
<feature type="compositionally biased region" description="Low complexity" evidence="6">
    <location>
        <begin position="92"/>
        <end position="111"/>
    </location>
</feature>
<dbReference type="InterPro" id="IPR020846">
    <property type="entry name" value="MFS_dom"/>
</dbReference>
<dbReference type="Pfam" id="PF07690">
    <property type="entry name" value="MFS_1"/>
    <property type="match status" value="1"/>
</dbReference>
<dbReference type="Gene3D" id="1.20.1250.20">
    <property type="entry name" value="MFS general substrate transporter like domains"/>
    <property type="match status" value="1"/>
</dbReference>
<dbReference type="PROSITE" id="PS50850">
    <property type="entry name" value="MFS"/>
    <property type="match status" value="1"/>
</dbReference>
<evidence type="ECO:0000256" key="4">
    <source>
        <dbReference type="ARBA" id="ARBA00022989"/>
    </source>
</evidence>
<dbReference type="CDD" id="cd17323">
    <property type="entry name" value="MFS_Tpo1_MDR_like"/>
    <property type="match status" value="1"/>
</dbReference>
<dbReference type="GO" id="GO:0005886">
    <property type="term" value="C:plasma membrane"/>
    <property type="evidence" value="ECO:0007669"/>
    <property type="project" value="TreeGrafter"/>
</dbReference>
<dbReference type="EMBL" id="HG992981">
    <property type="protein sequence ID" value="CAE7179021.1"/>
    <property type="molecule type" value="Genomic_DNA"/>
</dbReference>
<feature type="transmembrane region" description="Helical" evidence="7">
    <location>
        <begin position="615"/>
        <end position="640"/>
    </location>
</feature>
<evidence type="ECO:0000256" key="5">
    <source>
        <dbReference type="ARBA" id="ARBA00023136"/>
    </source>
</evidence>
<dbReference type="PANTHER" id="PTHR23502:SF31">
    <property type="entry name" value="POLYAMINE TRANSPORTER 1"/>
    <property type="match status" value="1"/>
</dbReference>
<dbReference type="InterPro" id="IPR036259">
    <property type="entry name" value="MFS_trans_sf"/>
</dbReference>
<dbReference type="AlphaFoldDB" id="A0A6S6W4V9"/>
<evidence type="ECO:0000313" key="10">
    <source>
        <dbReference type="Proteomes" id="UP000472372"/>
    </source>
</evidence>
<feature type="compositionally biased region" description="Basic and acidic residues" evidence="6">
    <location>
        <begin position="146"/>
        <end position="161"/>
    </location>
</feature>
<feature type="transmembrane region" description="Helical" evidence="7">
    <location>
        <begin position="391"/>
        <end position="408"/>
    </location>
</feature>
<evidence type="ECO:0000256" key="7">
    <source>
        <dbReference type="SAM" id="Phobius"/>
    </source>
</evidence>